<evidence type="ECO:0000256" key="19">
    <source>
        <dbReference type="PIRSR" id="PIRSR039102-1"/>
    </source>
</evidence>
<dbReference type="Proteomes" id="UP000006048">
    <property type="component" value="Chromosome"/>
</dbReference>
<dbReference type="PANTHER" id="PTHR23132:SF25">
    <property type="entry name" value="D-ALANINE--D-ALANINE LIGASE A"/>
    <property type="match status" value="1"/>
</dbReference>
<gene>
    <name evidence="18" type="primary">ddl</name>
    <name evidence="24" type="ordered locus">Turpa_1192</name>
</gene>
<dbReference type="NCBIfam" id="TIGR01205">
    <property type="entry name" value="D_ala_D_alaTIGR"/>
    <property type="match status" value="1"/>
</dbReference>
<evidence type="ECO:0000256" key="6">
    <source>
        <dbReference type="ARBA" id="ARBA00022490"/>
    </source>
</evidence>
<feature type="binding site" evidence="20">
    <location>
        <position position="127"/>
    </location>
    <ligand>
        <name>ATP</name>
        <dbReference type="ChEBI" id="CHEBI:30616"/>
    </ligand>
</feature>
<dbReference type="Pfam" id="PF01820">
    <property type="entry name" value="Dala_Dala_lig_N"/>
    <property type="match status" value="1"/>
</dbReference>
<dbReference type="SUPFAM" id="SSF52440">
    <property type="entry name" value="PreATP-grasp domain"/>
    <property type="match status" value="1"/>
</dbReference>
<comment type="pathway">
    <text evidence="17">Glycan biosynthesis.</text>
</comment>
<dbReference type="InterPro" id="IPR011127">
    <property type="entry name" value="Dala_Dala_lig_N"/>
</dbReference>
<dbReference type="PANTHER" id="PTHR23132">
    <property type="entry name" value="D-ALANINE--D-ALANINE LIGASE"/>
    <property type="match status" value="1"/>
</dbReference>
<comment type="pathway">
    <text evidence="4 18">Cell wall biogenesis; peptidoglycan biosynthesis.</text>
</comment>
<comment type="cofactor">
    <cofactor evidence="1">
        <name>Mn(2+)</name>
        <dbReference type="ChEBI" id="CHEBI:29035"/>
    </cofactor>
</comment>
<dbReference type="EMBL" id="CP002959">
    <property type="protein sequence ID" value="AFM11840.1"/>
    <property type="molecule type" value="Genomic_DNA"/>
</dbReference>
<feature type="domain" description="ATP-grasp" evidence="23">
    <location>
        <begin position="131"/>
        <end position="338"/>
    </location>
</feature>
<dbReference type="UniPathway" id="UPA00219"/>
<keyword evidence="9 20" id="KW-0547">Nucleotide-binding</keyword>
<evidence type="ECO:0000256" key="22">
    <source>
        <dbReference type="PROSITE-ProRule" id="PRU00409"/>
    </source>
</evidence>
<keyword evidence="14 21" id="KW-0464">Manganese</keyword>
<dbReference type="GO" id="GO:0046872">
    <property type="term" value="F:metal ion binding"/>
    <property type="evidence" value="ECO:0007669"/>
    <property type="project" value="UniProtKB-KW"/>
</dbReference>
<dbReference type="KEGG" id="tpx:Turpa_1192"/>
<dbReference type="Gene3D" id="3.30.470.20">
    <property type="entry name" value="ATP-grasp fold, B domain"/>
    <property type="match status" value="1"/>
</dbReference>
<evidence type="ECO:0000256" key="9">
    <source>
        <dbReference type="ARBA" id="ARBA00022741"/>
    </source>
</evidence>
<evidence type="ECO:0000256" key="5">
    <source>
        <dbReference type="ARBA" id="ARBA00010871"/>
    </source>
</evidence>
<evidence type="ECO:0000256" key="12">
    <source>
        <dbReference type="ARBA" id="ARBA00022960"/>
    </source>
</evidence>
<dbReference type="FunFam" id="3.30.1490.20:FF:000007">
    <property type="entry name" value="D-alanine--D-alanine ligase"/>
    <property type="match status" value="1"/>
</dbReference>
<evidence type="ECO:0000313" key="24">
    <source>
        <dbReference type="EMBL" id="AFM11840.1"/>
    </source>
</evidence>
<evidence type="ECO:0000256" key="16">
    <source>
        <dbReference type="ARBA" id="ARBA00047614"/>
    </source>
</evidence>
<dbReference type="PIRSF" id="PIRSF039102">
    <property type="entry name" value="Ddl/VanB"/>
    <property type="match status" value="1"/>
</dbReference>
<dbReference type="GO" id="GO:0005829">
    <property type="term" value="C:cytosol"/>
    <property type="evidence" value="ECO:0007669"/>
    <property type="project" value="TreeGrafter"/>
</dbReference>
<feature type="active site" evidence="19">
    <location>
        <position position="14"/>
    </location>
</feature>
<dbReference type="GO" id="GO:0008360">
    <property type="term" value="P:regulation of cell shape"/>
    <property type="evidence" value="ECO:0007669"/>
    <property type="project" value="UniProtKB-KW"/>
</dbReference>
<comment type="subcellular location">
    <subcellularLocation>
        <location evidence="3 18">Cytoplasm</location>
    </subcellularLocation>
</comment>
<dbReference type="Gene3D" id="3.40.50.20">
    <property type="match status" value="1"/>
</dbReference>
<evidence type="ECO:0000256" key="8">
    <source>
        <dbReference type="ARBA" id="ARBA00022723"/>
    </source>
</evidence>
<comment type="catalytic activity">
    <reaction evidence="16 18">
        <text>2 D-alanine + ATP = D-alanyl-D-alanine + ADP + phosphate + H(+)</text>
        <dbReference type="Rhea" id="RHEA:11224"/>
        <dbReference type="ChEBI" id="CHEBI:15378"/>
        <dbReference type="ChEBI" id="CHEBI:30616"/>
        <dbReference type="ChEBI" id="CHEBI:43474"/>
        <dbReference type="ChEBI" id="CHEBI:57416"/>
        <dbReference type="ChEBI" id="CHEBI:57822"/>
        <dbReference type="ChEBI" id="CHEBI:456216"/>
        <dbReference type="EC" id="6.3.2.4"/>
    </reaction>
</comment>
<evidence type="ECO:0000256" key="20">
    <source>
        <dbReference type="PIRSR" id="PIRSR039102-2"/>
    </source>
</evidence>
<feature type="binding site" evidence="21">
    <location>
        <position position="307"/>
    </location>
    <ligand>
        <name>Mg(2+)</name>
        <dbReference type="ChEBI" id="CHEBI:18420"/>
        <label>2</label>
    </ligand>
</feature>
<keyword evidence="13 18" id="KW-0573">Peptidoglycan synthesis</keyword>
<name>I4B3I3_TURPD</name>
<evidence type="ECO:0000256" key="13">
    <source>
        <dbReference type="ARBA" id="ARBA00022984"/>
    </source>
</evidence>
<dbReference type="AlphaFoldDB" id="I4B3I3"/>
<feature type="binding site" evidence="21">
    <location>
        <position position="305"/>
    </location>
    <ligand>
        <name>Mg(2+)</name>
        <dbReference type="ChEBI" id="CHEBI:18420"/>
        <label>1</label>
    </ligand>
</feature>
<dbReference type="NCBIfam" id="NF002528">
    <property type="entry name" value="PRK01966.1-4"/>
    <property type="match status" value="1"/>
</dbReference>
<keyword evidence="10 22" id="KW-0067">ATP-binding</keyword>
<dbReference type="InterPro" id="IPR011095">
    <property type="entry name" value="Dala_Dala_lig_C"/>
</dbReference>
<dbReference type="GO" id="GO:0005524">
    <property type="term" value="F:ATP binding"/>
    <property type="evidence" value="ECO:0007669"/>
    <property type="project" value="UniProtKB-UniRule"/>
</dbReference>
<dbReference type="SUPFAM" id="SSF56059">
    <property type="entry name" value="Glutathione synthetase ATP-binding domain-like"/>
    <property type="match status" value="1"/>
</dbReference>
<accession>I4B3I3</accession>
<evidence type="ECO:0000256" key="14">
    <source>
        <dbReference type="ARBA" id="ARBA00023211"/>
    </source>
</evidence>
<dbReference type="Gene3D" id="3.30.1490.20">
    <property type="entry name" value="ATP-grasp fold, A domain"/>
    <property type="match status" value="1"/>
</dbReference>
<proteinExistence type="inferred from homology"/>
<dbReference type="PATRIC" id="fig|869212.3.peg.1177"/>
<evidence type="ECO:0000256" key="11">
    <source>
        <dbReference type="ARBA" id="ARBA00022842"/>
    </source>
</evidence>
<dbReference type="GO" id="GO:0071555">
    <property type="term" value="P:cell wall organization"/>
    <property type="evidence" value="ECO:0007669"/>
    <property type="project" value="UniProtKB-KW"/>
</dbReference>
<dbReference type="GO" id="GO:0009252">
    <property type="term" value="P:peptidoglycan biosynthetic process"/>
    <property type="evidence" value="ECO:0007669"/>
    <property type="project" value="UniProtKB-UniRule"/>
</dbReference>
<keyword evidence="25" id="KW-1185">Reference proteome</keyword>
<dbReference type="InterPro" id="IPR011761">
    <property type="entry name" value="ATP-grasp"/>
</dbReference>
<sequence length="356" mass="38806">MKTVALIYGGESGEHDVSCVSAAYLEETITAAGYTTIPIYISRKGEWHRQPRVAKIASDNRHNPSSLLQKDGRVVLRSAEEEVGIDFAFPIVHGTAGEDGALQGFFEVLGLPYAGSGVATSAVCMDKALMRALFAVNKIPQVEYFVIADAESAESEKIHARIESSIGYPVFIKPCNMGSSVGVHKVSGREALAKAIADAARFDDHLLCEQGLPVRELEIAIAGNFPDYLISGVGEIKVNHEFYSYEAKYIDPNGADLFLEAPIEPALREEIQRLAKGAYAAVRGDGFARIDFFLHKETGKLFLNEINTLPGFTPISMFPQLFKAAGVDGPAITRKIIEWGKARCDRLKRLRAASRA</sequence>
<feature type="binding site" evidence="20">
    <location>
        <begin position="304"/>
        <end position="305"/>
    </location>
    <ligand>
        <name>ATP</name>
        <dbReference type="ChEBI" id="CHEBI:30616"/>
    </ligand>
</feature>
<evidence type="ECO:0000256" key="4">
    <source>
        <dbReference type="ARBA" id="ARBA00004752"/>
    </source>
</evidence>
<comment type="cofactor">
    <cofactor evidence="21">
        <name>Mg(2+)</name>
        <dbReference type="ChEBI" id="CHEBI:18420"/>
    </cofactor>
    <cofactor evidence="21">
        <name>Mn(2+)</name>
        <dbReference type="ChEBI" id="CHEBI:29035"/>
    </cofactor>
    <text evidence="21">Binds 2 magnesium or manganese ions per subunit.</text>
</comment>
<keyword evidence="11 21" id="KW-0460">Magnesium</keyword>
<feature type="active site" evidence="19">
    <location>
        <position position="316"/>
    </location>
</feature>
<organism evidence="24 25">
    <name type="scientific">Turneriella parva (strain ATCC BAA-1111 / DSM 21527 / NCTC 11395 / H)</name>
    <name type="common">Leptospira parva</name>
    <dbReference type="NCBI Taxonomy" id="869212"/>
    <lineage>
        <taxon>Bacteria</taxon>
        <taxon>Pseudomonadati</taxon>
        <taxon>Spirochaetota</taxon>
        <taxon>Spirochaetia</taxon>
        <taxon>Leptospirales</taxon>
        <taxon>Leptospiraceae</taxon>
        <taxon>Turneriella</taxon>
    </lineage>
</organism>
<protein>
    <recommendedName>
        <fullName evidence="18">D-alanine--D-alanine ligase</fullName>
        <ecNumber evidence="18">6.3.2.4</ecNumber>
    </recommendedName>
    <alternativeName>
        <fullName evidence="18">D-Ala-D-Ala ligase</fullName>
    </alternativeName>
    <alternativeName>
        <fullName evidence="18">D-alanylalanine synthetase</fullName>
    </alternativeName>
</protein>
<dbReference type="PROSITE" id="PS00844">
    <property type="entry name" value="DALA_DALA_LIGASE_2"/>
    <property type="match status" value="1"/>
</dbReference>
<dbReference type="OrthoDB" id="9813261at2"/>
<feature type="active site" evidence="19">
    <location>
        <position position="179"/>
    </location>
</feature>
<dbReference type="HOGENOM" id="CLU_039268_0_1_12"/>
<dbReference type="GO" id="GO:0008716">
    <property type="term" value="F:D-alanine-D-alanine ligase activity"/>
    <property type="evidence" value="ECO:0007669"/>
    <property type="project" value="UniProtKB-UniRule"/>
</dbReference>
<evidence type="ECO:0000256" key="3">
    <source>
        <dbReference type="ARBA" id="ARBA00004496"/>
    </source>
</evidence>
<evidence type="ECO:0000256" key="7">
    <source>
        <dbReference type="ARBA" id="ARBA00022598"/>
    </source>
</evidence>
<comment type="function">
    <text evidence="2 18">Cell wall formation.</text>
</comment>
<evidence type="ECO:0000256" key="2">
    <source>
        <dbReference type="ARBA" id="ARBA00003921"/>
    </source>
</evidence>
<evidence type="ECO:0000256" key="21">
    <source>
        <dbReference type="PIRSR" id="PIRSR039102-3"/>
    </source>
</evidence>
<evidence type="ECO:0000256" key="17">
    <source>
        <dbReference type="ARBA" id="ARBA00060592"/>
    </source>
</evidence>
<dbReference type="HAMAP" id="MF_00047">
    <property type="entry name" value="Dala_Dala_lig"/>
    <property type="match status" value="1"/>
</dbReference>
<keyword evidence="6 18" id="KW-0963">Cytoplasm</keyword>
<dbReference type="Pfam" id="PF07478">
    <property type="entry name" value="Dala_Dala_lig_C"/>
    <property type="match status" value="1"/>
</dbReference>
<dbReference type="PROSITE" id="PS50975">
    <property type="entry name" value="ATP_GRASP"/>
    <property type="match status" value="1"/>
</dbReference>
<keyword evidence="12 18" id="KW-0133">Cell shape</keyword>
<dbReference type="InterPro" id="IPR013815">
    <property type="entry name" value="ATP_grasp_subdomain_1"/>
</dbReference>
<feature type="binding site" evidence="21">
    <location>
        <position position="305"/>
    </location>
    <ligand>
        <name>Mg(2+)</name>
        <dbReference type="ChEBI" id="CHEBI:18420"/>
        <label>2</label>
    </ligand>
</feature>
<dbReference type="PROSITE" id="PS00843">
    <property type="entry name" value="DALA_DALA_LIGASE_1"/>
    <property type="match status" value="1"/>
</dbReference>
<evidence type="ECO:0000256" key="18">
    <source>
        <dbReference type="HAMAP-Rule" id="MF_00047"/>
    </source>
</evidence>
<feature type="binding site" evidence="20">
    <location>
        <begin position="179"/>
        <end position="180"/>
    </location>
    <ligand>
        <name>ATP</name>
        <dbReference type="ChEBI" id="CHEBI:30616"/>
    </ligand>
</feature>
<dbReference type="STRING" id="869212.Turpa_1192"/>
<evidence type="ECO:0000259" key="23">
    <source>
        <dbReference type="PROSITE" id="PS50975"/>
    </source>
</evidence>
<evidence type="ECO:0000256" key="1">
    <source>
        <dbReference type="ARBA" id="ARBA00001936"/>
    </source>
</evidence>
<dbReference type="InterPro" id="IPR005905">
    <property type="entry name" value="D_ala_D_ala"/>
</dbReference>
<feature type="binding site" evidence="21">
    <location>
        <position position="291"/>
    </location>
    <ligand>
        <name>Mg(2+)</name>
        <dbReference type="ChEBI" id="CHEBI:18420"/>
        <label>1</label>
    </ligand>
</feature>
<dbReference type="RefSeq" id="WP_014802356.1">
    <property type="nucleotide sequence ID" value="NC_018020.1"/>
</dbReference>
<keyword evidence="7 18" id="KW-0436">Ligase</keyword>
<dbReference type="InterPro" id="IPR016185">
    <property type="entry name" value="PreATP-grasp_dom_sf"/>
</dbReference>
<reference evidence="24 25" key="1">
    <citation type="submission" date="2012-06" db="EMBL/GenBank/DDBJ databases">
        <title>The complete chromosome of genome of Turneriella parva DSM 21527.</title>
        <authorList>
            <consortium name="US DOE Joint Genome Institute (JGI-PGF)"/>
            <person name="Lucas S."/>
            <person name="Han J."/>
            <person name="Lapidus A."/>
            <person name="Bruce D."/>
            <person name="Goodwin L."/>
            <person name="Pitluck S."/>
            <person name="Peters L."/>
            <person name="Kyrpides N."/>
            <person name="Mavromatis K."/>
            <person name="Ivanova N."/>
            <person name="Mikhailova N."/>
            <person name="Chertkov O."/>
            <person name="Detter J.C."/>
            <person name="Tapia R."/>
            <person name="Han C."/>
            <person name="Land M."/>
            <person name="Hauser L."/>
            <person name="Markowitz V."/>
            <person name="Cheng J.-F."/>
            <person name="Hugenholtz P."/>
            <person name="Woyke T."/>
            <person name="Wu D."/>
            <person name="Gronow S."/>
            <person name="Wellnitz S."/>
            <person name="Brambilla E."/>
            <person name="Klenk H.-P."/>
            <person name="Eisen J.A."/>
        </authorList>
    </citation>
    <scope>NUCLEOTIDE SEQUENCE [LARGE SCALE GENOMIC DNA]</scope>
    <source>
        <strain evidence="25">ATCC BAA-1111 / DSM 21527 / NCTC 11395 / H</strain>
    </source>
</reference>
<keyword evidence="8 21" id="KW-0479">Metal-binding</keyword>
<keyword evidence="15 18" id="KW-0961">Cell wall biogenesis/degradation</keyword>
<comment type="similarity">
    <text evidence="5 18">Belongs to the D-alanine--D-alanine ligase family.</text>
</comment>
<evidence type="ECO:0000313" key="25">
    <source>
        <dbReference type="Proteomes" id="UP000006048"/>
    </source>
</evidence>
<dbReference type="EC" id="6.3.2.4" evidence="18"/>
<evidence type="ECO:0000256" key="15">
    <source>
        <dbReference type="ARBA" id="ARBA00023316"/>
    </source>
</evidence>
<dbReference type="InterPro" id="IPR000291">
    <property type="entry name" value="D-Ala_lig_Van_CS"/>
</dbReference>
<feature type="binding site" evidence="20">
    <location>
        <begin position="209"/>
        <end position="216"/>
    </location>
    <ligand>
        <name>ATP</name>
        <dbReference type="ChEBI" id="CHEBI:30616"/>
    </ligand>
</feature>
<feature type="binding site" evidence="20">
    <location>
        <begin position="171"/>
        <end position="173"/>
    </location>
    <ligand>
        <name>ATP</name>
        <dbReference type="ChEBI" id="CHEBI:30616"/>
    </ligand>
</feature>
<evidence type="ECO:0000256" key="10">
    <source>
        <dbReference type="ARBA" id="ARBA00022840"/>
    </source>
</evidence>